<organism evidence="2 3">
    <name type="scientific">Mucilaginibacter sabulilitoris</name>
    <dbReference type="NCBI Taxonomy" id="1173583"/>
    <lineage>
        <taxon>Bacteria</taxon>
        <taxon>Pseudomonadati</taxon>
        <taxon>Bacteroidota</taxon>
        <taxon>Sphingobacteriia</taxon>
        <taxon>Sphingobacteriales</taxon>
        <taxon>Sphingobacteriaceae</taxon>
        <taxon>Mucilaginibacter</taxon>
    </lineage>
</organism>
<dbReference type="EMBL" id="CP139558">
    <property type="protein sequence ID" value="WPU94664.1"/>
    <property type="molecule type" value="Genomic_DNA"/>
</dbReference>
<proteinExistence type="predicted"/>
<evidence type="ECO:0000313" key="3">
    <source>
        <dbReference type="Proteomes" id="UP001324380"/>
    </source>
</evidence>
<protein>
    <submittedName>
        <fullName evidence="2">Uncharacterized protein</fullName>
    </submittedName>
</protein>
<gene>
    <name evidence="2" type="ORF">SNE25_03905</name>
</gene>
<dbReference type="RefSeq" id="WP_321563780.1">
    <property type="nucleotide sequence ID" value="NZ_CP139558.1"/>
</dbReference>
<name>A0ABZ0TND0_9SPHI</name>
<reference evidence="2 3" key="1">
    <citation type="submission" date="2023-11" db="EMBL/GenBank/DDBJ databases">
        <title>Analysis of the Genomes of Mucilaginibacter gossypii cycad 4 and M. sabulilitoris SNA2: microbes with the potential for plant growth promotion.</title>
        <authorList>
            <person name="Hirsch A.M."/>
            <person name="Humm E."/>
            <person name="Rubbi M."/>
            <person name="Del Vecchio G."/>
            <person name="Ha S.M."/>
            <person name="Pellegrini M."/>
            <person name="Gunsalus R.P."/>
        </authorList>
    </citation>
    <scope>NUCLEOTIDE SEQUENCE [LARGE SCALE GENOMIC DNA]</scope>
    <source>
        <strain evidence="2 3">SNA2</strain>
    </source>
</reference>
<evidence type="ECO:0000313" key="2">
    <source>
        <dbReference type="EMBL" id="WPU94664.1"/>
    </source>
</evidence>
<keyword evidence="3" id="KW-1185">Reference proteome</keyword>
<sequence>MPKKILLCLIVISCIFLSKRSRAQTSIGDTTGQQVALTRITDAYNKAIGQQSRLYNGQEHNPYSLNIQGTAYFSDVNGFNPGTVTYDGFFYKDVPMMYDLYKDVVVVLLYNKFSTYCLINERVQSFDLLNHHFVYIVADSLNVKAGINTGFYDQLYNSNNSAVLVKRSKSIQSTSSSNTIETFFTSSKSFYLRKGNTYYSISSQSSLLAILKDKKKDLQQYIRANKIKFRKAPEETMVAIVNRYDELSR</sequence>
<feature type="signal peptide" evidence="1">
    <location>
        <begin position="1"/>
        <end position="23"/>
    </location>
</feature>
<keyword evidence="1" id="KW-0732">Signal</keyword>
<accession>A0ABZ0TND0</accession>
<evidence type="ECO:0000256" key="1">
    <source>
        <dbReference type="SAM" id="SignalP"/>
    </source>
</evidence>
<dbReference type="Proteomes" id="UP001324380">
    <property type="component" value="Chromosome"/>
</dbReference>
<feature type="chain" id="PRO_5045938082" evidence="1">
    <location>
        <begin position="24"/>
        <end position="249"/>
    </location>
</feature>